<dbReference type="EMBL" id="GEEE01011498">
    <property type="protein sequence ID" value="JAP51727.1"/>
    <property type="molecule type" value="Transcribed_RNA"/>
</dbReference>
<evidence type="ECO:0000256" key="2">
    <source>
        <dbReference type="SAM" id="Phobius"/>
    </source>
</evidence>
<sequence length="309" mass="34121">MILACDHSTLPANVKIQHKGPVLKISCLPGLRAFEAIEYRRVQPARNHFVRYICLNGSIFRQIGANGFENTFFFCADIGGKGCPSLQFQLSIGLLKMNKSVAVWEPKIGNSSILYCTFGVWRSLGDGRLPEGVRVGKTDSTGTRARDTLKDPHVLSGVKANNPSKATSSKSHFRLYKPHSVPSNFRAYTTPSPPIRTEDQSLRTESSVTRPPYFPVETEYHVISLPSNVFGDTAIETSDLAAIANDISSALHQRLLQSILTASGTLVAVTCGGLLCAFGFYFLLKRRKVEIKHRVEEAKDRLDRIITVP</sequence>
<feature type="region of interest" description="Disordered" evidence="1">
    <location>
        <begin position="186"/>
        <end position="208"/>
    </location>
</feature>
<feature type="transmembrane region" description="Helical" evidence="2">
    <location>
        <begin position="259"/>
        <end position="284"/>
    </location>
</feature>
<evidence type="ECO:0000313" key="3">
    <source>
        <dbReference type="EMBL" id="JAP56511.1"/>
    </source>
</evidence>
<name>A0A0X3PXC8_SCHSO</name>
<keyword evidence="2" id="KW-0812">Transmembrane</keyword>
<proteinExistence type="predicted"/>
<reference evidence="3" key="1">
    <citation type="submission" date="2016-01" db="EMBL/GenBank/DDBJ databases">
        <title>Reference transcriptome for the parasite Schistocephalus solidus: insights into the molecular evolution of parasitism.</title>
        <authorList>
            <person name="Hebert F.O."/>
            <person name="Grambauer S."/>
            <person name="Barber I."/>
            <person name="Landry C.R."/>
            <person name="Aubin-Horth N."/>
        </authorList>
    </citation>
    <scope>NUCLEOTIDE SEQUENCE</scope>
</reference>
<keyword evidence="2" id="KW-0472">Membrane</keyword>
<organism evidence="3">
    <name type="scientific">Schistocephalus solidus</name>
    <name type="common">Tapeworm</name>
    <dbReference type="NCBI Taxonomy" id="70667"/>
    <lineage>
        <taxon>Eukaryota</taxon>
        <taxon>Metazoa</taxon>
        <taxon>Spiralia</taxon>
        <taxon>Lophotrochozoa</taxon>
        <taxon>Platyhelminthes</taxon>
        <taxon>Cestoda</taxon>
        <taxon>Eucestoda</taxon>
        <taxon>Diphyllobothriidea</taxon>
        <taxon>Diphyllobothriidae</taxon>
        <taxon>Schistocephalus</taxon>
    </lineage>
</organism>
<dbReference type="EMBL" id="GEEE01006714">
    <property type="protein sequence ID" value="JAP56511.1"/>
    <property type="molecule type" value="Transcribed_RNA"/>
</dbReference>
<keyword evidence="2" id="KW-1133">Transmembrane helix</keyword>
<dbReference type="AlphaFoldDB" id="A0A0X3PXC8"/>
<evidence type="ECO:0000256" key="1">
    <source>
        <dbReference type="SAM" id="MobiDB-lite"/>
    </source>
</evidence>
<gene>
    <name evidence="3" type="ORF">TR112480</name>
</gene>
<accession>A0A0X3PXC8</accession>
<protein>
    <submittedName>
        <fullName evidence="3">Uncharacterized protein</fullName>
    </submittedName>
</protein>